<dbReference type="InterPro" id="IPR007493">
    <property type="entry name" value="DUF538"/>
</dbReference>
<sequence length="149" mass="17112">MASSVIESHRENAEIYYEEDVCKQKLLELLEEMSFPKGILPVEIIEFGRNRTTGFVWMKLKNKKQHKFKQINKVVSYDREISFFVENGSISKLTGVKSKELFIWVRISSMFIEDPSSGNISFAVPGGLKGQLPISAFELEEDEKKNSKD</sequence>
<evidence type="ECO:0000313" key="1">
    <source>
        <dbReference type="EMBL" id="KAK8484984.1"/>
    </source>
</evidence>
<keyword evidence="2" id="KW-1185">Reference proteome</keyword>
<dbReference type="SUPFAM" id="SSF141562">
    <property type="entry name" value="At5g01610-like"/>
    <property type="match status" value="1"/>
</dbReference>
<dbReference type="Pfam" id="PF04398">
    <property type="entry name" value="DUF538"/>
    <property type="match status" value="1"/>
</dbReference>
<dbReference type="Gene3D" id="2.30.240.10">
    <property type="entry name" value="At5g01610-like"/>
    <property type="match status" value="1"/>
</dbReference>
<gene>
    <name evidence="1" type="ORF">V6N11_019447</name>
</gene>
<dbReference type="EMBL" id="JBBPBN010000523">
    <property type="protein sequence ID" value="KAK8484984.1"/>
    <property type="molecule type" value="Genomic_DNA"/>
</dbReference>
<reference evidence="1 2" key="1">
    <citation type="journal article" date="2024" name="G3 (Bethesda)">
        <title>Genome assembly of Hibiscus sabdariffa L. provides insights into metabolisms of medicinal natural products.</title>
        <authorList>
            <person name="Kim T."/>
        </authorList>
    </citation>
    <scope>NUCLEOTIDE SEQUENCE [LARGE SCALE GENOMIC DNA]</scope>
    <source>
        <strain evidence="1">TK-2024</strain>
        <tissue evidence="1">Old leaves</tissue>
    </source>
</reference>
<name>A0ABR1ZWE4_9ROSI</name>
<dbReference type="PANTHER" id="PTHR31676:SF193">
    <property type="entry name" value="DUF538 FAMILY PROTEIN"/>
    <property type="match status" value="1"/>
</dbReference>
<evidence type="ECO:0000313" key="2">
    <source>
        <dbReference type="Proteomes" id="UP001396334"/>
    </source>
</evidence>
<dbReference type="Proteomes" id="UP001396334">
    <property type="component" value="Unassembled WGS sequence"/>
</dbReference>
<organism evidence="1 2">
    <name type="scientific">Hibiscus sabdariffa</name>
    <name type="common">roselle</name>
    <dbReference type="NCBI Taxonomy" id="183260"/>
    <lineage>
        <taxon>Eukaryota</taxon>
        <taxon>Viridiplantae</taxon>
        <taxon>Streptophyta</taxon>
        <taxon>Embryophyta</taxon>
        <taxon>Tracheophyta</taxon>
        <taxon>Spermatophyta</taxon>
        <taxon>Magnoliopsida</taxon>
        <taxon>eudicotyledons</taxon>
        <taxon>Gunneridae</taxon>
        <taxon>Pentapetalae</taxon>
        <taxon>rosids</taxon>
        <taxon>malvids</taxon>
        <taxon>Malvales</taxon>
        <taxon>Malvaceae</taxon>
        <taxon>Malvoideae</taxon>
        <taxon>Hibiscus</taxon>
    </lineage>
</organism>
<dbReference type="PANTHER" id="PTHR31676">
    <property type="entry name" value="T31J12.3 PROTEIN-RELATED"/>
    <property type="match status" value="1"/>
</dbReference>
<comment type="caution">
    <text evidence="1">The sequence shown here is derived from an EMBL/GenBank/DDBJ whole genome shotgun (WGS) entry which is preliminary data.</text>
</comment>
<dbReference type="InterPro" id="IPR036758">
    <property type="entry name" value="At5g01610-like"/>
</dbReference>
<proteinExistence type="predicted"/>
<accession>A0ABR1ZWE4</accession>
<protein>
    <submittedName>
        <fullName evidence="1">Uncharacterized protein</fullName>
    </submittedName>
</protein>